<keyword evidence="15" id="KW-0456">Lyase</keyword>
<dbReference type="Pfam" id="PF01149">
    <property type="entry name" value="Fapy_DNA_glyco"/>
    <property type="match status" value="1"/>
</dbReference>
<dbReference type="Gene3D" id="3.20.190.10">
    <property type="entry name" value="MutM-like, N-terminal"/>
    <property type="match status" value="1"/>
</dbReference>
<sequence>MPELPEVQSIINDLEKVLKGKTIKTIECYYSGTVITNCLPEDNPFPSRALAIKRRGKYIIIMLERDNALIIHLRMTGKLIYDTFCGEPLKYERARIILENNEVLHFIDIRTFGKIVICSQKNIEHCLPPLGLEPFSDDFTPKALKEKMHGKKAPIKIALMDQKIIAGLGNIYVCEILYRAGINPEKPANKITRKNIVKIIQQTKEVLTEAIDKGGTSISDYRRIDDKPGSFQNFLQVYQKQFCPLGHKVLRLKQGGRSTFYCPICQK</sequence>
<dbReference type="EMBL" id="CU466930">
    <property type="protein sequence ID" value="CAO81704.1"/>
    <property type="molecule type" value="Genomic_DNA"/>
</dbReference>
<dbReference type="InterPro" id="IPR015886">
    <property type="entry name" value="H2TH_FPG"/>
</dbReference>
<evidence type="ECO:0000256" key="9">
    <source>
        <dbReference type="ARBA" id="ARBA00022763"/>
    </source>
</evidence>
<gene>
    <name evidence="23" type="ordered locus">CLOAM1877</name>
</gene>
<keyword evidence="9" id="KW-0227">DNA damage</keyword>
<evidence type="ECO:0000256" key="16">
    <source>
        <dbReference type="ARBA" id="ARBA00023268"/>
    </source>
</evidence>
<evidence type="ECO:0000256" key="7">
    <source>
        <dbReference type="ARBA" id="ARBA00016240"/>
    </source>
</evidence>
<dbReference type="SUPFAM" id="SSF46946">
    <property type="entry name" value="S13-like H2TH domain"/>
    <property type="match status" value="1"/>
</dbReference>
<comment type="cofactor">
    <cofactor evidence="2">
        <name>Zn(2+)</name>
        <dbReference type="ChEBI" id="CHEBI:29105"/>
    </cofactor>
</comment>
<evidence type="ECO:0000313" key="24">
    <source>
        <dbReference type="Proteomes" id="UP000002019"/>
    </source>
</evidence>
<keyword evidence="12" id="KW-0862">Zinc</keyword>
<evidence type="ECO:0000256" key="3">
    <source>
        <dbReference type="ARBA" id="ARBA00009409"/>
    </source>
</evidence>
<evidence type="ECO:0000256" key="20">
    <source>
        <dbReference type="PROSITE-ProRule" id="PRU00391"/>
    </source>
</evidence>
<dbReference type="Gene3D" id="1.10.8.50">
    <property type="match status" value="1"/>
</dbReference>
<dbReference type="GO" id="GO:0003684">
    <property type="term" value="F:damaged DNA binding"/>
    <property type="evidence" value="ECO:0007669"/>
    <property type="project" value="InterPro"/>
</dbReference>
<keyword evidence="24" id="KW-1185">Reference proteome</keyword>
<dbReference type="SUPFAM" id="SSF81624">
    <property type="entry name" value="N-terminal domain of MutM-like DNA repair proteins"/>
    <property type="match status" value="1"/>
</dbReference>
<evidence type="ECO:0000313" key="23">
    <source>
        <dbReference type="EMBL" id="CAO81704.1"/>
    </source>
</evidence>
<dbReference type="InterPro" id="IPR012319">
    <property type="entry name" value="FPG_cat"/>
</dbReference>
<comment type="catalytic activity">
    <reaction evidence="19">
        <text>2'-deoxyribonucleotide-(2'-deoxyribose 5'-phosphate)-2'-deoxyribonucleotide-DNA = a 3'-end 2'-deoxyribonucleotide-(2,3-dehydro-2,3-deoxyribose 5'-phosphate)-DNA + a 5'-end 5'-phospho-2'-deoxyribonucleoside-DNA + H(+)</text>
        <dbReference type="Rhea" id="RHEA:66592"/>
        <dbReference type="Rhea" id="RHEA-COMP:13180"/>
        <dbReference type="Rhea" id="RHEA-COMP:16897"/>
        <dbReference type="Rhea" id="RHEA-COMP:17067"/>
        <dbReference type="ChEBI" id="CHEBI:15378"/>
        <dbReference type="ChEBI" id="CHEBI:136412"/>
        <dbReference type="ChEBI" id="CHEBI:157695"/>
        <dbReference type="ChEBI" id="CHEBI:167181"/>
        <dbReference type="EC" id="4.2.99.18"/>
    </reaction>
</comment>
<keyword evidence="17 23" id="KW-0326">Glycosidase</keyword>
<dbReference type="FunFam" id="1.10.8.50:FF:000003">
    <property type="entry name" value="Formamidopyrimidine-DNA glycosylase"/>
    <property type="match status" value="1"/>
</dbReference>
<evidence type="ECO:0000256" key="11">
    <source>
        <dbReference type="ARBA" id="ARBA00022801"/>
    </source>
</evidence>
<dbReference type="InterPro" id="IPR035937">
    <property type="entry name" value="FPG_N"/>
</dbReference>
<dbReference type="RefSeq" id="WP_015425562.1">
    <property type="nucleotide sequence ID" value="NC_020449.1"/>
</dbReference>
<evidence type="ECO:0000256" key="15">
    <source>
        <dbReference type="ARBA" id="ARBA00023239"/>
    </source>
</evidence>
<dbReference type="InterPro" id="IPR010979">
    <property type="entry name" value="Ribosomal_uS13-like_H2TH"/>
</dbReference>
<keyword evidence="16" id="KW-0511">Multifunctional enzyme</keyword>
<keyword evidence="11 23" id="KW-0378">Hydrolase</keyword>
<dbReference type="HOGENOM" id="CLU_038423_1_3_0"/>
<dbReference type="eggNOG" id="COG0266">
    <property type="taxonomic scope" value="Bacteria"/>
</dbReference>
<dbReference type="InterPro" id="IPR000214">
    <property type="entry name" value="Znf_DNA_glyclase/AP_lyase"/>
</dbReference>
<dbReference type="GO" id="GO:0034039">
    <property type="term" value="F:8-oxo-7,8-dihydroguanine DNA N-glycosylase activity"/>
    <property type="evidence" value="ECO:0007669"/>
    <property type="project" value="TreeGrafter"/>
</dbReference>
<dbReference type="STRING" id="459349.CLOAM1877"/>
<evidence type="ECO:0000256" key="1">
    <source>
        <dbReference type="ARBA" id="ARBA00001668"/>
    </source>
</evidence>
<dbReference type="NCBIfam" id="NF002211">
    <property type="entry name" value="PRK01103.1"/>
    <property type="match status" value="1"/>
</dbReference>
<dbReference type="EC" id="4.2.99.18" evidence="6"/>
<evidence type="ECO:0000259" key="22">
    <source>
        <dbReference type="PROSITE" id="PS51068"/>
    </source>
</evidence>
<dbReference type="PANTHER" id="PTHR22993:SF9">
    <property type="entry name" value="FORMAMIDOPYRIMIDINE-DNA GLYCOSYLASE"/>
    <property type="match status" value="1"/>
</dbReference>
<dbReference type="Pfam" id="PF06831">
    <property type="entry name" value="H2TH"/>
    <property type="match status" value="1"/>
</dbReference>
<dbReference type="KEGG" id="caci:CLOAM1877"/>
<dbReference type="CDD" id="cd08966">
    <property type="entry name" value="EcFpg-like_N"/>
    <property type="match status" value="1"/>
</dbReference>
<reference evidence="23 24" key="1">
    <citation type="journal article" date="2008" name="J. Bacteriol.">
        <title>'Candidatus Cloacamonas acidaminovorans': genome sequence reconstruction provides a first glimpse of a new bacterial division.</title>
        <authorList>
            <person name="Pelletier E."/>
            <person name="Kreimeyer A."/>
            <person name="Bocs S."/>
            <person name="Rouy Z."/>
            <person name="Gyapay G."/>
            <person name="Chouari R."/>
            <person name="Riviere D."/>
            <person name="Ganesan A."/>
            <person name="Daegelen P."/>
            <person name="Sghir A."/>
            <person name="Cohen G.N."/>
            <person name="Medigue C."/>
            <person name="Weissenbach J."/>
            <person name="Le Paslier D."/>
        </authorList>
    </citation>
    <scope>NUCLEOTIDE SEQUENCE [LARGE SCALE GENOMIC DNA]</scope>
    <source>
        <strain evidence="24">Evry</strain>
    </source>
</reference>
<evidence type="ECO:0000256" key="12">
    <source>
        <dbReference type="ARBA" id="ARBA00022833"/>
    </source>
</evidence>
<dbReference type="GO" id="GO:0140078">
    <property type="term" value="F:class I DNA-(apurinic or apyrimidinic site) endonuclease activity"/>
    <property type="evidence" value="ECO:0007669"/>
    <property type="project" value="UniProtKB-EC"/>
</dbReference>
<evidence type="ECO:0000256" key="2">
    <source>
        <dbReference type="ARBA" id="ARBA00001947"/>
    </source>
</evidence>
<dbReference type="OrthoDB" id="9800855at2"/>
<dbReference type="PROSITE" id="PS51068">
    <property type="entry name" value="FPG_CAT"/>
    <property type="match status" value="1"/>
</dbReference>
<keyword evidence="13" id="KW-0238">DNA-binding</keyword>
<dbReference type="AlphaFoldDB" id="B0VJL9"/>
<dbReference type="NCBIfam" id="TIGR00577">
    <property type="entry name" value="fpg"/>
    <property type="match status" value="1"/>
</dbReference>
<dbReference type="EC" id="3.2.2.23" evidence="5"/>
<organism evidence="23 24">
    <name type="scientific">Cloacimonas acidaminovorans (strain Evry)</name>
    <dbReference type="NCBI Taxonomy" id="459349"/>
    <lineage>
        <taxon>Bacteria</taxon>
        <taxon>Pseudomonadati</taxon>
        <taxon>Candidatus Cloacimonadota</taxon>
        <taxon>Candidatus Cloacimonadia</taxon>
        <taxon>Candidatus Cloacimonadales</taxon>
        <taxon>Candidatus Cloacimonadaceae</taxon>
        <taxon>Candidatus Cloacimonas</taxon>
    </lineage>
</organism>
<name>B0VJL9_CLOAI</name>
<dbReference type="InterPro" id="IPR020629">
    <property type="entry name" value="FPG_Glyclase"/>
</dbReference>
<comment type="similarity">
    <text evidence="3">Belongs to the FPG family.</text>
</comment>
<dbReference type="SMART" id="SM00898">
    <property type="entry name" value="Fapy_DNA_glyco"/>
    <property type="match status" value="1"/>
</dbReference>
<protein>
    <recommendedName>
        <fullName evidence="7">Formamidopyrimidine-DNA glycosylase</fullName>
        <ecNumber evidence="5">3.2.2.23</ecNumber>
        <ecNumber evidence="6">4.2.99.18</ecNumber>
    </recommendedName>
    <alternativeName>
        <fullName evidence="18">DNA-(apurinic or apyrimidinic site) lyase MutM</fullName>
    </alternativeName>
</protein>
<evidence type="ECO:0000259" key="21">
    <source>
        <dbReference type="PROSITE" id="PS51066"/>
    </source>
</evidence>
<feature type="domain" description="FPG-type" evidence="21">
    <location>
        <begin position="236"/>
        <end position="267"/>
    </location>
</feature>
<accession>B0VJL9</accession>
<evidence type="ECO:0000256" key="13">
    <source>
        <dbReference type="ARBA" id="ARBA00023125"/>
    </source>
</evidence>
<evidence type="ECO:0000256" key="6">
    <source>
        <dbReference type="ARBA" id="ARBA00012720"/>
    </source>
</evidence>
<dbReference type="GO" id="GO:0006284">
    <property type="term" value="P:base-excision repair"/>
    <property type="evidence" value="ECO:0007669"/>
    <property type="project" value="InterPro"/>
</dbReference>
<dbReference type="PANTHER" id="PTHR22993">
    <property type="entry name" value="FORMAMIDOPYRIMIDINE-DNA GLYCOSYLASE"/>
    <property type="match status" value="1"/>
</dbReference>
<comment type="subunit">
    <text evidence="4">Monomer.</text>
</comment>
<evidence type="ECO:0000256" key="14">
    <source>
        <dbReference type="ARBA" id="ARBA00023204"/>
    </source>
</evidence>
<evidence type="ECO:0000256" key="4">
    <source>
        <dbReference type="ARBA" id="ARBA00011245"/>
    </source>
</evidence>
<dbReference type="Proteomes" id="UP000002019">
    <property type="component" value="Chromosome"/>
</dbReference>
<dbReference type="PROSITE" id="PS51066">
    <property type="entry name" value="ZF_FPG_2"/>
    <property type="match status" value="1"/>
</dbReference>
<keyword evidence="8" id="KW-0479">Metal-binding</keyword>
<dbReference type="GO" id="GO:0008270">
    <property type="term" value="F:zinc ion binding"/>
    <property type="evidence" value="ECO:0007669"/>
    <property type="project" value="UniProtKB-KW"/>
</dbReference>
<evidence type="ECO:0000256" key="17">
    <source>
        <dbReference type="ARBA" id="ARBA00023295"/>
    </source>
</evidence>
<evidence type="ECO:0000256" key="10">
    <source>
        <dbReference type="ARBA" id="ARBA00022771"/>
    </source>
</evidence>
<evidence type="ECO:0000256" key="8">
    <source>
        <dbReference type="ARBA" id="ARBA00022723"/>
    </source>
</evidence>
<evidence type="ECO:0000256" key="5">
    <source>
        <dbReference type="ARBA" id="ARBA00012024"/>
    </source>
</evidence>
<keyword evidence="10 20" id="KW-0863">Zinc-finger</keyword>
<keyword evidence="14" id="KW-0234">DNA repair</keyword>
<evidence type="ECO:0000256" key="18">
    <source>
        <dbReference type="ARBA" id="ARBA00030638"/>
    </source>
</evidence>
<proteinExistence type="inferred from homology"/>
<evidence type="ECO:0000256" key="19">
    <source>
        <dbReference type="ARBA" id="ARBA00044632"/>
    </source>
</evidence>
<comment type="catalytic activity">
    <reaction evidence="1">
        <text>Hydrolysis of DNA containing ring-opened 7-methylguanine residues, releasing 2,6-diamino-4-hydroxy-5-(N-methyl)formamidopyrimidine.</text>
        <dbReference type="EC" id="3.2.2.23"/>
    </reaction>
</comment>
<dbReference type="SMART" id="SM01232">
    <property type="entry name" value="H2TH"/>
    <property type="match status" value="1"/>
</dbReference>
<dbReference type="SUPFAM" id="SSF57716">
    <property type="entry name" value="Glucocorticoid receptor-like (DNA-binding domain)"/>
    <property type="match status" value="1"/>
</dbReference>
<feature type="domain" description="Formamidopyrimidine-DNA glycosylase catalytic" evidence="22">
    <location>
        <begin position="2"/>
        <end position="113"/>
    </location>
</feature>